<dbReference type="InterPro" id="IPR008144">
    <property type="entry name" value="Guanylate_kin-like_dom"/>
</dbReference>
<dbReference type="SMART" id="SM00072">
    <property type="entry name" value="GuKc"/>
    <property type="match status" value="1"/>
</dbReference>
<dbReference type="HAMAP" id="MF_00836">
    <property type="entry name" value="PhnN"/>
    <property type="match status" value="1"/>
</dbReference>
<gene>
    <name evidence="6" type="primary">phnN</name>
    <name evidence="8" type="ORF">J2045_001762</name>
</gene>
<keyword evidence="5 6" id="KW-0067">ATP-binding</keyword>
<protein>
    <recommendedName>
        <fullName evidence="6">Ribose 1,5-bisphosphate phosphokinase PhnN</fullName>
        <ecNumber evidence="6">2.7.4.23</ecNumber>
    </recommendedName>
    <alternativeName>
        <fullName evidence="6">Ribose 1,5-bisphosphokinase</fullName>
    </alternativeName>
</protein>
<comment type="function">
    <text evidence="6">Catalyzes the phosphorylation of ribose 1,5-bisphosphate to 5-phospho-D-ribosyl alpha-1-diphosphate (PRPP).</text>
</comment>
<evidence type="ECO:0000256" key="5">
    <source>
        <dbReference type="ARBA" id="ARBA00022840"/>
    </source>
</evidence>
<keyword evidence="4 6" id="KW-0547">Nucleotide-binding</keyword>
<evidence type="ECO:0000256" key="6">
    <source>
        <dbReference type="HAMAP-Rule" id="MF_00836"/>
    </source>
</evidence>
<dbReference type="Gene3D" id="3.40.50.300">
    <property type="entry name" value="P-loop containing nucleotide triphosphate hydrolases"/>
    <property type="match status" value="1"/>
</dbReference>
<dbReference type="PANTHER" id="PTHR23117">
    <property type="entry name" value="GUANYLATE KINASE-RELATED"/>
    <property type="match status" value="1"/>
</dbReference>
<dbReference type="SUPFAM" id="SSF52540">
    <property type="entry name" value="P-loop containing nucleoside triphosphate hydrolases"/>
    <property type="match status" value="1"/>
</dbReference>
<comment type="catalytic activity">
    <reaction evidence="1 6">
        <text>alpha-D-ribose 1,5-bisphosphate + ATP = 5-phospho-alpha-D-ribose 1-diphosphate + ADP</text>
        <dbReference type="Rhea" id="RHEA:20109"/>
        <dbReference type="ChEBI" id="CHEBI:30616"/>
        <dbReference type="ChEBI" id="CHEBI:58017"/>
        <dbReference type="ChEBI" id="CHEBI:68688"/>
        <dbReference type="ChEBI" id="CHEBI:456216"/>
        <dbReference type="EC" id="2.7.4.23"/>
    </reaction>
</comment>
<evidence type="ECO:0000256" key="2">
    <source>
        <dbReference type="ARBA" id="ARBA00005069"/>
    </source>
</evidence>
<dbReference type="InterPro" id="IPR012699">
    <property type="entry name" value="PhnN"/>
</dbReference>
<sequence length="198" mass="21432">MMGHPVEERNAETSAGLFVVVVGPSGVGKDSLIDIARDHFAGRQDLRFVRRIITRPQEAMGEDHLAVSTEDFQTLDRAGAFAVSWHAHGLDYGIPADVHDDLAAGHVVVANGSRSALQGFRSAFPRLLVINVTAHPEVLAERLAARGRETRADIEARLARATAPLPTDLNVATIDNSGELALAGRTLVDLIQRQLQHR</sequence>
<proteinExistence type="inferred from homology"/>
<keyword evidence="3 6" id="KW-0808">Transferase</keyword>
<dbReference type="EC" id="2.7.4.23" evidence="6"/>
<dbReference type="GO" id="GO:0033863">
    <property type="term" value="F:ribose 1,5-bisphosphate phosphokinase activity"/>
    <property type="evidence" value="ECO:0007669"/>
    <property type="project" value="UniProtKB-EC"/>
</dbReference>
<feature type="binding site" evidence="6">
    <location>
        <begin position="23"/>
        <end position="30"/>
    </location>
    <ligand>
        <name>ATP</name>
        <dbReference type="ChEBI" id="CHEBI:30616"/>
    </ligand>
</feature>
<dbReference type="Proteomes" id="UP001238496">
    <property type="component" value="Unassembled WGS sequence"/>
</dbReference>
<reference evidence="8 9" key="1">
    <citation type="submission" date="2023-07" db="EMBL/GenBank/DDBJ databases">
        <title>Genomic Encyclopedia of Type Strains, Phase IV (KMG-IV): sequencing the most valuable type-strain genomes for metagenomic binning, comparative biology and taxonomic classification.</title>
        <authorList>
            <person name="Goeker M."/>
        </authorList>
    </citation>
    <scope>NUCLEOTIDE SEQUENCE [LARGE SCALE GENOMIC DNA]</scope>
    <source>
        <strain evidence="8 9">DSM 1111</strain>
    </source>
</reference>
<organism evidence="8 9">
    <name type="scientific">Peteryoungia aggregata LMG 23059</name>
    <dbReference type="NCBI Taxonomy" id="1368425"/>
    <lineage>
        <taxon>Bacteria</taxon>
        <taxon>Pseudomonadati</taxon>
        <taxon>Pseudomonadota</taxon>
        <taxon>Alphaproteobacteria</taxon>
        <taxon>Hyphomicrobiales</taxon>
        <taxon>Rhizobiaceae</taxon>
        <taxon>Peteryoungia</taxon>
    </lineage>
</organism>
<evidence type="ECO:0000259" key="7">
    <source>
        <dbReference type="PROSITE" id="PS50052"/>
    </source>
</evidence>
<comment type="caution">
    <text evidence="8">The sequence shown here is derived from an EMBL/GenBank/DDBJ whole genome shotgun (WGS) entry which is preliminary data.</text>
</comment>
<dbReference type="PANTHER" id="PTHR23117:SF8">
    <property type="entry name" value="RIBOSE 1,5-BISPHOSPHATE PHOSPHOKINASE PHNN"/>
    <property type="match status" value="1"/>
</dbReference>
<evidence type="ECO:0000313" key="8">
    <source>
        <dbReference type="EMBL" id="MDQ0420738.1"/>
    </source>
</evidence>
<comment type="pathway">
    <text evidence="2 6">Metabolic intermediate biosynthesis; 5-phospho-alpha-D-ribose 1-diphosphate biosynthesis; 5-phospho-alpha-D-ribose 1-diphosphate from D-ribose 5-phosphate (route II): step 3/3.</text>
</comment>
<dbReference type="EMBL" id="JAUSUW010000004">
    <property type="protein sequence ID" value="MDQ0420738.1"/>
    <property type="molecule type" value="Genomic_DNA"/>
</dbReference>
<dbReference type="PROSITE" id="PS50052">
    <property type="entry name" value="GUANYLATE_KINASE_2"/>
    <property type="match status" value="1"/>
</dbReference>
<evidence type="ECO:0000256" key="1">
    <source>
        <dbReference type="ARBA" id="ARBA00000373"/>
    </source>
</evidence>
<dbReference type="RefSeq" id="WP_370873051.1">
    <property type="nucleotide sequence ID" value="NZ_JAUSUW010000004.1"/>
</dbReference>
<keyword evidence="9" id="KW-1185">Reference proteome</keyword>
<feature type="domain" description="Guanylate kinase-like" evidence="7">
    <location>
        <begin position="16"/>
        <end position="192"/>
    </location>
</feature>
<dbReference type="InterPro" id="IPR008145">
    <property type="entry name" value="GK/Ca_channel_bsu"/>
</dbReference>
<dbReference type="NCBIfam" id="TIGR02322">
    <property type="entry name" value="phosphon_PhnN"/>
    <property type="match status" value="1"/>
</dbReference>
<comment type="similarity">
    <text evidence="6">Belongs to the ribose 1,5-bisphosphokinase family.</text>
</comment>
<dbReference type="InterPro" id="IPR027417">
    <property type="entry name" value="P-loop_NTPase"/>
</dbReference>
<evidence type="ECO:0000256" key="4">
    <source>
        <dbReference type="ARBA" id="ARBA00022741"/>
    </source>
</evidence>
<evidence type="ECO:0000256" key="3">
    <source>
        <dbReference type="ARBA" id="ARBA00022679"/>
    </source>
</evidence>
<name>A0ABU0G5X0_9HYPH</name>
<evidence type="ECO:0000313" key="9">
    <source>
        <dbReference type="Proteomes" id="UP001238496"/>
    </source>
</evidence>
<accession>A0ABU0G5X0</accession>